<dbReference type="EMBL" id="UINC01102846">
    <property type="protein sequence ID" value="SVC64779.1"/>
    <property type="molecule type" value="Genomic_DNA"/>
</dbReference>
<protein>
    <submittedName>
        <fullName evidence="1">Uncharacterized protein</fullName>
    </submittedName>
</protein>
<feature type="non-terminal residue" evidence="1">
    <location>
        <position position="1"/>
    </location>
</feature>
<gene>
    <name evidence="1" type="ORF">METZ01_LOCUS317633</name>
</gene>
<dbReference type="AlphaFoldDB" id="A0A382NUD2"/>
<accession>A0A382NUD2</accession>
<sequence>VNHNNNEWVPARLLATEIQIDIYAFLHLRAPVSPHPPPQAVEGFG</sequence>
<feature type="non-terminal residue" evidence="1">
    <location>
        <position position="45"/>
    </location>
</feature>
<proteinExistence type="predicted"/>
<reference evidence="1" key="1">
    <citation type="submission" date="2018-05" db="EMBL/GenBank/DDBJ databases">
        <authorList>
            <person name="Lanie J.A."/>
            <person name="Ng W.-L."/>
            <person name="Kazmierczak K.M."/>
            <person name="Andrzejewski T.M."/>
            <person name="Davidsen T.M."/>
            <person name="Wayne K.J."/>
            <person name="Tettelin H."/>
            <person name="Glass J.I."/>
            <person name="Rusch D."/>
            <person name="Podicherti R."/>
            <person name="Tsui H.-C.T."/>
            <person name="Winkler M.E."/>
        </authorList>
    </citation>
    <scope>NUCLEOTIDE SEQUENCE</scope>
</reference>
<name>A0A382NUD2_9ZZZZ</name>
<evidence type="ECO:0000313" key="1">
    <source>
        <dbReference type="EMBL" id="SVC64779.1"/>
    </source>
</evidence>
<organism evidence="1">
    <name type="scientific">marine metagenome</name>
    <dbReference type="NCBI Taxonomy" id="408172"/>
    <lineage>
        <taxon>unclassified sequences</taxon>
        <taxon>metagenomes</taxon>
        <taxon>ecological metagenomes</taxon>
    </lineage>
</organism>